<organism evidence="3 4">
    <name type="scientific">Chitinasiproducens palmae</name>
    <dbReference type="NCBI Taxonomy" id="1770053"/>
    <lineage>
        <taxon>Bacteria</taxon>
        <taxon>Pseudomonadati</taxon>
        <taxon>Pseudomonadota</taxon>
        <taxon>Betaproteobacteria</taxon>
        <taxon>Burkholderiales</taxon>
        <taxon>Burkholderiaceae</taxon>
        <taxon>Chitinasiproducens</taxon>
    </lineage>
</organism>
<dbReference type="PANTHER" id="PTHR34219">
    <property type="entry name" value="IRON-REGULATED INNER MEMBRANE PROTEIN-RELATED"/>
    <property type="match status" value="1"/>
</dbReference>
<dbReference type="OrthoDB" id="9776609at2"/>
<feature type="transmembrane region" description="Helical" evidence="2">
    <location>
        <begin position="418"/>
        <end position="436"/>
    </location>
</feature>
<feature type="compositionally biased region" description="Basic and acidic residues" evidence="1">
    <location>
        <begin position="509"/>
        <end position="520"/>
    </location>
</feature>
<feature type="region of interest" description="Disordered" evidence="1">
    <location>
        <begin position="499"/>
        <end position="536"/>
    </location>
</feature>
<accession>A0A1H2PIM6</accession>
<feature type="transmembrane region" description="Helical" evidence="2">
    <location>
        <begin position="178"/>
        <end position="201"/>
    </location>
</feature>
<keyword evidence="2" id="KW-0472">Membrane</keyword>
<evidence type="ECO:0000256" key="2">
    <source>
        <dbReference type="SAM" id="Phobius"/>
    </source>
</evidence>
<dbReference type="RefSeq" id="WP_091903469.1">
    <property type="nucleotide sequence ID" value="NZ_FNLO01000001.1"/>
</dbReference>
<reference evidence="4" key="1">
    <citation type="submission" date="2016-09" db="EMBL/GenBank/DDBJ databases">
        <authorList>
            <person name="Varghese N."/>
            <person name="Submissions S."/>
        </authorList>
    </citation>
    <scope>NUCLEOTIDE SEQUENCE [LARGE SCALE GENOMIC DNA]</scope>
    <source>
        <strain evidence="4">JS23</strain>
    </source>
</reference>
<feature type="transmembrane region" description="Helical" evidence="2">
    <location>
        <begin position="136"/>
        <end position="157"/>
    </location>
</feature>
<feature type="transmembrane region" description="Helical" evidence="2">
    <location>
        <begin position="475"/>
        <end position="492"/>
    </location>
</feature>
<proteinExistence type="predicted"/>
<keyword evidence="2" id="KW-1133">Transmembrane helix</keyword>
<feature type="transmembrane region" description="Helical" evidence="2">
    <location>
        <begin position="336"/>
        <end position="357"/>
    </location>
</feature>
<keyword evidence="4" id="KW-1185">Reference proteome</keyword>
<keyword evidence="2" id="KW-0812">Transmembrane</keyword>
<feature type="transmembrane region" description="Helical" evidence="2">
    <location>
        <begin position="448"/>
        <end position="469"/>
    </location>
</feature>
<dbReference type="PANTHER" id="PTHR34219:SF4">
    <property type="entry name" value="PEPSY DOMAIN-CONTAINING PROTEIN"/>
    <property type="match status" value="1"/>
</dbReference>
<evidence type="ECO:0000313" key="3">
    <source>
        <dbReference type="EMBL" id="SDV46101.1"/>
    </source>
</evidence>
<dbReference type="EMBL" id="FNLO01000001">
    <property type="protein sequence ID" value="SDV46101.1"/>
    <property type="molecule type" value="Genomic_DNA"/>
</dbReference>
<dbReference type="AlphaFoldDB" id="A0A1H2PIM6"/>
<dbReference type="Proteomes" id="UP000243719">
    <property type="component" value="Unassembled WGS sequence"/>
</dbReference>
<dbReference type="InterPro" id="IPR005625">
    <property type="entry name" value="PepSY-ass_TM"/>
</dbReference>
<name>A0A1H2PIM6_9BURK</name>
<gene>
    <name evidence="3" type="ORF">SAMN05216551_10177</name>
</gene>
<protein>
    <submittedName>
        <fullName evidence="3">Uncharacterized iron-regulated membrane protein</fullName>
    </submittedName>
</protein>
<evidence type="ECO:0000313" key="4">
    <source>
        <dbReference type="Proteomes" id="UP000243719"/>
    </source>
</evidence>
<sequence>MQHGFRQSMAWLHGWAGLVVGWVLFTIFVMGTATYYRDDISRWMQPEPIGQATAEQTLERALTRLTQTSPHASRWFIDMPDREDARVRIGSQERKGRFKSERLDPATGEPVQARDTLGGDFFYAFHFQLYYFSPLIGRWIIGVCAMIMFIAMISGVITHRRIFTDFFTFRPRKDQRSWLDFHNASAVLALPFHLMITYTGLVTLMTLYMPMPYQAAYRGDRQAFNREVFDFAPVDKPSGKPATLAPIGPMMTQAERIWGNGTVSRIFVENPGDASALVKMTRDRQSRISRESQTITFDGATGQVRRIAPVPGPATATYGTMYGLHMALFASGPLRVLFFFSGLGGAAMVATGLLLWARKHRQKDEKHAKKAGTHGVRFGTRLVESLNVAAVVGLPLSMVAYLWANRLLPVTLAGRSEWEVRAFFACWALSALHPWLRPARRAWLEQLAVCALAFALLPVVDLATLGYWPRPGFDAVVASLALLPAAAIWHLLRRKASPARKHGPATPRRAPDATLERRPDGSAGATAMRRNDRERV</sequence>
<feature type="transmembrane region" description="Helical" evidence="2">
    <location>
        <begin position="378"/>
        <end position="403"/>
    </location>
</feature>
<evidence type="ECO:0000256" key="1">
    <source>
        <dbReference type="SAM" id="MobiDB-lite"/>
    </source>
</evidence>
<dbReference type="Pfam" id="PF03929">
    <property type="entry name" value="PepSY_TM"/>
    <property type="match status" value="1"/>
</dbReference>
<feature type="transmembrane region" description="Helical" evidence="2">
    <location>
        <begin position="12"/>
        <end position="36"/>
    </location>
</feature>
<dbReference type="STRING" id="1770053.SAMN05216551_10177"/>